<protein>
    <submittedName>
        <fullName evidence="1">Uncharacterized protein</fullName>
    </submittedName>
</protein>
<dbReference type="RefSeq" id="WP_173196330.1">
    <property type="nucleotide sequence ID" value="NZ_JABFCX010000002.1"/>
</dbReference>
<evidence type="ECO:0000313" key="1">
    <source>
        <dbReference type="EMBL" id="NNU15117.1"/>
    </source>
</evidence>
<dbReference type="Proteomes" id="UP000536835">
    <property type="component" value="Unassembled WGS sequence"/>
</dbReference>
<organism evidence="1 2">
    <name type="scientific">Parvularcula mediterranea</name>
    <dbReference type="NCBI Taxonomy" id="2732508"/>
    <lineage>
        <taxon>Bacteria</taxon>
        <taxon>Pseudomonadati</taxon>
        <taxon>Pseudomonadota</taxon>
        <taxon>Alphaproteobacteria</taxon>
        <taxon>Parvularculales</taxon>
        <taxon>Parvularculaceae</taxon>
        <taxon>Parvularcula</taxon>
    </lineage>
</organism>
<reference evidence="1 2" key="1">
    <citation type="submission" date="2020-05" db="EMBL/GenBank/DDBJ databases">
        <title>Parvularcula mediterraneae sp. nov., isolated from polypropylene straw from shallow seawater of the seashore of Laganas in Zakynthos island, Greece.</title>
        <authorList>
            <person name="Szabo I."/>
            <person name="Al-Omari J."/>
            <person name="Rado J."/>
            <person name="Szerdahelyi G.S."/>
        </authorList>
    </citation>
    <scope>NUCLEOTIDE SEQUENCE [LARGE SCALE GENOMIC DNA]</scope>
    <source>
        <strain evidence="1 2">ZS-1/3</strain>
    </source>
</reference>
<name>A0A7Y3RKM5_9PROT</name>
<gene>
    <name evidence="1" type="ORF">HK107_02110</name>
</gene>
<accession>A0A7Y3RKM5</accession>
<comment type="caution">
    <text evidence="1">The sequence shown here is derived from an EMBL/GenBank/DDBJ whole genome shotgun (WGS) entry which is preliminary data.</text>
</comment>
<dbReference type="EMBL" id="JABFCX010000002">
    <property type="protein sequence ID" value="NNU15117.1"/>
    <property type="molecule type" value="Genomic_DNA"/>
</dbReference>
<dbReference type="AlphaFoldDB" id="A0A7Y3RKM5"/>
<proteinExistence type="predicted"/>
<sequence>MQDLAMVIHFKTRNRGAAPGGPAGGYAWVYGRFEDFDTFEEEVTHHFRRHFRYDVVSTEEQRKIDRTPEDPKAAALVAELDSFPIQYRSMHLYPEG</sequence>
<keyword evidence="2" id="KW-1185">Reference proteome</keyword>
<evidence type="ECO:0000313" key="2">
    <source>
        <dbReference type="Proteomes" id="UP000536835"/>
    </source>
</evidence>